<dbReference type="InParanoid" id="A0A1Q3AZY6"/>
<dbReference type="Proteomes" id="UP000187406">
    <property type="component" value="Unassembled WGS sequence"/>
</dbReference>
<accession>A0A1Q3AZY6</accession>
<dbReference type="InterPro" id="IPR023213">
    <property type="entry name" value="CAT-like_dom_sf"/>
</dbReference>
<dbReference type="AlphaFoldDB" id="A0A1Q3AZY6"/>
<dbReference type="InterPro" id="IPR050317">
    <property type="entry name" value="Plant_Fungal_Acyltransferase"/>
</dbReference>
<proteinExistence type="inferred from homology"/>
<dbReference type="EMBL" id="BDDD01000194">
    <property type="protein sequence ID" value="GAV61321.1"/>
    <property type="molecule type" value="Genomic_DNA"/>
</dbReference>
<organism evidence="2 3">
    <name type="scientific">Cephalotus follicularis</name>
    <name type="common">Albany pitcher plant</name>
    <dbReference type="NCBI Taxonomy" id="3775"/>
    <lineage>
        <taxon>Eukaryota</taxon>
        <taxon>Viridiplantae</taxon>
        <taxon>Streptophyta</taxon>
        <taxon>Embryophyta</taxon>
        <taxon>Tracheophyta</taxon>
        <taxon>Spermatophyta</taxon>
        <taxon>Magnoliopsida</taxon>
        <taxon>eudicotyledons</taxon>
        <taxon>Gunneridae</taxon>
        <taxon>Pentapetalae</taxon>
        <taxon>rosids</taxon>
        <taxon>fabids</taxon>
        <taxon>Oxalidales</taxon>
        <taxon>Cephalotaceae</taxon>
        <taxon>Cephalotus</taxon>
    </lineage>
</organism>
<evidence type="ECO:0000313" key="2">
    <source>
        <dbReference type="EMBL" id="GAV61321.1"/>
    </source>
</evidence>
<dbReference type="PANTHER" id="PTHR31642">
    <property type="entry name" value="TRICHOTHECENE 3-O-ACETYLTRANSFERASE"/>
    <property type="match status" value="1"/>
</dbReference>
<evidence type="ECO:0000256" key="1">
    <source>
        <dbReference type="ARBA" id="ARBA00009861"/>
    </source>
</evidence>
<name>A0A1Q3AZY6_CEPFO</name>
<dbReference type="OrthoDB" id="756073at2759"/>
<comment type="caution">
    <text evidence="2">The sequence shown here is derived from an EMBL/GenBank/DDBJ whole genome shotgun (WGS) entry which is preliminary data.</text>
</comment>
<keyword evidence="2" id="KW-0808">Transferase</keyword>
<reference evidence="3" key="1">
    <citation type="submission" date="2016-04" db="EMBL/GenBank/DDBJ databases">
        <title>Cephalotus genome sequencing.</title>
        <authorList>
            <person name="Fukushima K."/>
            <person name="Hasebe M."/>
            <person name="Fang X."/>
        </authorList>
    </citation>
    <scope>NUCLEOTIDE SEQUENCE [LARGE SCALE GENOMIC DNA]</scope>
    <source>
        <strain evidence="3">cv. St1</strain>
    </source>
</reference>
<dbReference type="FunCoup" id="A0A1Q3AZY6">
    <property type="interactions" value="322"/>
</dbReference>
<keyword evidence="3" id="KW-1185">Reference proteome</keyword>
<dbReference type="Pfam" id="PF02458">
    <property type="entry name" value="Transferase"/>
    <property type="match status" value="1"/>
</dbReference>
<protein>
    <submittedName>
        <fullName evidence="2">Transferase domain-containing protein</fullName>
    </submittedName>
</protein>
<sequence>MSVLNNATTNLISKLQIKTLQTVPPSRVTDPRPTRQVCVTDPIGSEIFRRSLNVILNYNNAMEEVSGWVVAGWMKESLGIALTQQPILCGRLRRGEDGHGELEIVANDSGAKLLEAQVPMTLQQFLDLKDKSDTEYKLVFWNHIDEQYPQFSPLFYVQVTNFECGGYSVGISCSILLADILIMGNFLKTWAKIHIDLMSRNGVTKKPIFYFSNHKEVESVPTRLISSNQSKNCGLTMIFKIATENLNLDKESCETLAVVSIEKAKLMMGTKMDPEFSLFVKESPKFLKIESCLKNEIVTSKMSIKYHDQLSSANWDELKEIAFHERNITPSHVSYWIQSMSGGIVMVFPSPLKDSTEVNMIVTIPNENQM</sequence>
<dbReference type="GO" id="GO:0016747">
    <property type="term" value="F:acyltransferase activity, transferring groups other than amino-acyl groups"/>
    <property type="evidence" value="ECO:0007669"/>
    <property type="project" value="TreeGrafter"/>
</dbReference>
<dbReference type="PANTHER" id="PTHR31642:SF299">
    <property type="entry name" value="OS02G0653400 PROTEIN"/>
    <property type="match status" value="1"/>
</dbReference>
<dbReference type="STRING" id="3775.A0A1Q3AZY6"/>
<evidence type="ECO:0000313" key="3">
    <source>
        <dbReference type="Proteomes" id="UP000187406"/>
    </source>
</evidence>
<comment type="similarity">
    <text evidence="1">Belongs to the plant acyltransferase family.</text>
</comment>
<dbReference type="Gene3D" id="3.30.559.10">
    <property type="entry name" value="Chloramphenicol acetyltransferase-like domain"/>
    <property type="match status" value="1"/>
</dbReference>
<gene>
    <name evidence="2" type="ORF">CFOL_v3_04848</name>
</gene>